<dbReference type="Gene3D" id="3.30.200.20">
    <property type="entry name" value="Phosphorylase Kinase, domain 1"/>
    <property type="match status" value="2"/>
</dbReference>
<comment type="catalytic activity">
    <reaction evidence="7">
        <text>L-threonyl-[protein] + ATP = O-phospho-L-threonyl-[protein] + ADP + H(+)</text>
        <dbReference type="Rhea" id="RHEA:46608"/>
        <dbReference type="Rhea" id="RHEA-COMP:11060"/>
        <dbReference type="Rhea" id="RHEA-COMP:11605"/>
        <dbReference type="ChEBI" id="CHEBI:15378"/>
        <dbReference type="ChEBI" id="CHEBI:30013"/>
        <dbReference type="ChEBI" id="CHEBI:30616"/>
        <dbReference type="ChEBI" id="CHEBI:61977"/>
        <dbReference type="ChEBI" id="CHEBI:456216"/>
        <dbReference type="EC" id="2.7.11.1"/>
    </reaction>
</comment>
<sequence>MSCSWVIIKKSKLTNFNDTMGDEVSTDSKTKKNKYSKKFSKISTKRLNDIDDISSEIFKVIIDDSSENDATIAQLHQMQFDNEYAQHNGKLNKFSNEPVCFDNSSSSLNYDSEEDELINLRDREDWDKYDFLEREFVSFLQCECKKRKGAKILPKHDVRRNIYKRLSFPLKFHTGDKNMFNLKSSKQVLNRLKVHLDNEQTRKNKFLDINDRTIDVIAIDQLTRLILYKMINGQLLTKVNGVIAVGKEAVILHADLDPCYPKASEPLPKECVIKVFKANPSESKQLDRHIKDGRFKDNIGNQTTRKPVNLRAEKEMVNLTRLRRVGIPCPQVVSLKQHVLVMSFIGANYDAPAPKLKDADMKYYEYISAYEEHNEQLNKFSDEFIYIENYSSSLSYDSEENELIDIRDTEEWDRYDYLEREFVSLPQYEYKKRKDAKKLPKRDVTVSTRLNTCKLLSFPPKFLASDKNILNWKSSNQVLNRLKDNEQTKQSEILDMKYRTIDVIAIDQLTRLILYKMINDRLIAKVNGVIAVGKKSVILHANLCRYYPKTSEPLSRKCVLKVFKADPCESKQHGRHVKDSRFKDNIGNQTTRKLVNLCAEKEMVNLMRLTRVGIPCPQVISLKQHVLVMSFIGSNSNVPAPKLKNADIKCYEYAYEEFFSSKGVQHIPRAPELFKSITGYNYEDKLARWRNHEMKPQPVDSTN</sequence>
<evidence type="ECO:0000256" key="2">
    <source>
        <dbReference type="ARBA" id="ARBA00022527"/>
    </source>
</evidence>
<evidence type="ECO:0000256" key="6">
    <source>
        <dbReference type="ARBA" id="ARBA00022840"/>
    </source>
</evidence>
<proteinExistence type="predicted"/>
<dbReference type="EMBL" id="JANEYF010001277">
    <property type="protein sequence ID" value="KAJ8965125.1"/>
    <property type="molecule type" value="Genomic_DNA"/>
</dbReference>
<dbReference type="InterPro" id="IPR018934">
    <property type="entry name" value="RIO_dom"/>
</dbReference>
<dbReference type="EC" id="2.7.11.1" evidence="1"/>
<protein>
    <recommendedName>
        <fullName evidence="1">non-specific serine/threonine protein kinase</fullName>
        <ecNumber evidence="1">2.7.11.1</ecNumber>
    </recommendedName>
</protein>
<dbReference type="Pfam" id="PF01163">
    <property type="entry name" value="RIO1"/>
    <property type="match status" value="2"/>
</dbReference>
<keyword evidence="6" id="KW-0067">ATP-binding</keyword>
<evidence type="ECO:0000313" key="10">
    <source>
        <dbReference type="EMBL" id="KAJ8965125.1"/>
    </source>
</evidence>
<feature type="domain" description="RIO kinase" evidence="9">
    <location>
        <begin position="495"/>
        <end position="679"/>
    </location>
</feature>
<comment type="catalytic activity">
    <reaction evidence="8">
        <text>L-seryl-[protein] + ATP = O-phospho-L-seryl-[protein] + ADP + H(+)</text>
        <dbReference type="Rhea" id="RHEA:17989"/>
        <dbReference type="Rhea" id="RHEA-COMP:9863"/>
        <dbReference type="Rhea" id="RHEA-COMP:11604"/>
        <dbReference type="ChEBI" id="CHEBI:15378"/>
        <dbReference type="ChEBI" id="CHEBI:29999"/>
        <dbReference type="ChEBI" id="CHEBI:30616"/>
        <dbReference type="ChEBI" id="CHEBI:83421"/>
        <dbReference type="ChEBI" id="CHEBI:456216"/>
        <dbReference type="EC" id="2.7.11.1"/>
    </reaction>
</comment>
<reference evidence="10" key="1">
    <citation type="journal article" date="2023" name="Insect Mol. Biol.">
        <title>Genome sequencing provides insights into the evolution of gene families encoding plant cell wall-degrading enzymes in longhorned beetles.</title>
        <authorList>
            <person name="Shin N.R."/>
            <person name="Okamura Y."/>
            <person name="Kirsch R."/>
            <person name="Pauchet Y."/>
        </authorList>
    </citation>
    <scope>NUCLEOTIDE SEQUENCE</scope>
    <source>
        <strain evidence="10">RBIC_L_NR</strain>
    </source>
</reference>
<dbReference type="PANTHER" id="PTHR45723">
    <property type="entry name" value="SERINE/THREONINE-PROTEIN KINASE RIO1"/>
    <property type="match status" value="1"/>
</dbReference>
<name>A0AAV8ZLJ9_9CUCU</name>
<feature type="domain" description="RIO kinase" evidence="9">
    <location>
        <begin position="208"/>
        <end position="449"/>
    </location>
</feature>
<dbReference type="Proteomes" id="UP001162156">
    <property type="component" value="Unassembled WGS sequence"/>
</dbReference>
<comment type="caution">
    <text evidence="10">The sequence shown here is derived from an EMBL/GenBank/DDBJ whole genome shotgun (WGS) entry which is preliminary data.</text>
</comment>
<evidence type="ECO:0000256" key="5">
    <source>
        <dbReference type="ARBA" id="ARBA00022777"/>
    </source>
</evidence>
<dbReference type="InterPro" id="IPR000687">
    <property type="entry name" value="RIO_kinase"/>
</dbReference>
<keyword evidence="4" id="KW-0547">Nucleotide-binding</keyword>
<organism evidence="10 11">
    <name type="scientific">Rhamnusium bicolor</name>
    <dbReference type="NCBI Taxonomy" id="1586634"/>
    <lineage>
        <taxon>Eukaryota</taxon>
        <taxon>Metazoa</taxon>
        <taxon>Ecdysozoa</taxon>
        <taxon>Arthropoda</taxon>
        <taxon>Hexapoda</taxon>
        <taxon>Insecta</taxon>
        <taxon>Pterygota</taxon>
        <taxon>Neoptera</taxon>
        <taxon>Endopterygota</taxon>
        <taxon>Coleoptera</taxon>
        <taxon>Polyphaga</taxon>
        <taxon>Cucujiformia</taxon>
        <taxon>Chrysomeloidea</taxon>
        <taxon>Cerambycidae</taxon>
        <taxon>Lepturinae</taxon>
        <taxon>Rhagiini</taxon>
        <taxon>Rhamnusium</taxon>
    </lineage>
</organism>
<dbReference type="GO" id="GO:0004674">
    <property type="term" value="F:protein serine/threonine kinase activity"/>
    <property type="evidence" value="ECO:0007669"/>
    <property type="project" value="UniProtKB-KW"/>
</dbReference>
<accession>A0AAV8ZLJ9</accession>
<evidence type="ECO:0000256" key="7">
    <source>
        <dbReference type="ARBA" id="ARBA00047899"/>
    </source>
</evidence>
<evidence type="ECO:0000313" key="11">
    <source>
        <dbReference type="Proteomes" id="UP001162156"/>
    </source>
</evidence>
<keyword evidence="3" id="KW-0808">Transferase</keyword>
<evidence type="ECO:0000256" key="3">
    <source>
        <dbReference type="ARBA" id="ARBA00022679"/>
    </source>
</evidence>
<keyword evidence="5" id="KW-0418">Kinase</keyword>
<dbReference type="GO" id="GO:0005524">
    <property type="term" value="F:ATP binding"/>
    <property type="evidence" value="ECO:0007669"/>
    <property type="project" value="UniProtKB-KW"/>
</dbReference>
<dbReference type="InterPro" id="IPR051272">
    <property type="entry name" value="RIO-type_Ser/Thr_kinase"/>
</dbReference>
<dbReference type="AlphaFoldDB" id="A0AAV8ZLJ9"/>
<keyword evidence="11" id="KW-1185">Reference proteome</keyword>
<gene>
    <name evidence="10" type="ORF">NQ314_004350</name>
</gene>
<evidence type="ECO:0000256" key="1">
    <source>
        <dbReference type="ARBA" id="ARBA00012513"/>
    </source>
</evidence>
<dbReference type="SMART" id="SM00090">
    <property type="entry name" value="RIO"/>
    <property type="match status" value="2"/>
</dbReference>
<keyword evidence="2" id="KW-0723">Serine/threonine-protein kinase</keyword>
<evidence type="ECO:0000256" key="4">
    <source>
        <dbReference type="ARBA" id="ARBA00022741"/>
    </source>
</evidence>
<evidence type="ECO:0000259" key="9">
    <source>
        <dbReference type="SMART" id="SM00090"/>
    </source>
</evidence>
<evidence type="ECO:0000256" key="8">
    <source>
        <dbReference type="ARBA" id="ARBA00048679"/>
    </source>
</evidence>